<dbReference type="OrthoDB" id="2141050at2759"/>
<reference evidence="2" key="2">
    <citation type="submission" date="2015-01" db="EMBL/GenBank/DDBJ databases">
        <title>Evolutionary Origins and Diversification of the Mycorrhizal Mutualists.</title>
        <authorList>
            <consortium name="DOE Joint Genome Institute"/>
            <consortium name="Mycorrhizal Genomics Consortium"/>
            <person name="Kohler A."/>
            <person name="Kuo A."/>
            <person name="Nagy L.G."/>
            <person name="Floudas D."/>
            <person name="Copeland A."/>
            <person name="Barry K.W."/>
            <person name="Cichocki N."/>
            <person name="Veneault-Fourrey C."/>
            <person name="LaButti K."/>
            <person name="Lindquist E.A."/>
            <person name="Lipzen A."/>
            <person name="Lundell T."/>
            <person name="Morin E."/>
            <person name="Murat C."/>
            <person name="Riley R."/>
            <person name="Ohm R."/>
            <person name="Sun H."/>
            <person name="Tunlid A."/>
            <person name="Henrissat B."/>
            <person name="Grigoriev I.V."/>
            <person name="Hibbett D.S."/>
            <person name="Martin F."/>
        </authorList>
    </citation>
    <scope>NUCLEOTIDE SEQUENCE [LARGE SCALE GENOMIC DNA]</scope>
    <source>
        <strain evidence="2">MAFF 305830</strain>
    </source>
</reference>
<evidence type="ECO:0000313" key="1">
    <source>
        <dbReference type="EMBL" id="KIM24391.1"/>
    </source>
</evidence>
<dbReference type="EMBL" id="KN824324">
    <property type="protein sequence ID" value="KIM24391.1"/>
    <property type="molecule type" value="Genomic_DNA"/>
</dbReference>
<sequence length="174" mass="19419">MASDTQKLIHDAESALHKASEVVEDTVESTKTTLRKADKELTREAGALQSGLESVLGGKSLFWVEQPVDGRRLAGNMAGWGTFGLAVHAWHRGIQRMPVLGAREYLLKRILRSLADLNGVSTTAYRPFMLAFPIWSLLGYYIHHFELRQEEVLGMPIPRLPSTPFLLIPLTRSP</sequence>
<reference evidence="1 2" key="1">
    <citation type="submission" date="2014-04" db="EMBL/GenBank/DDBJ databases">
        <authorList>
            <consortium name="DOE Joint Genome Institute"/>
            <person name="Kuo A."/>
            <person name="Zuccaro A."/>
            <person name="Kohler A."/>
            <person name="Nagy L.G."/>
            <person name="Floudas D."/>
            <person name="Copeland A."/>
            <person name="Barry K.W."/>
            <person name="Cichocki N."/>
            <person name="Veneault-Fourrey C."/>
            <person name="LaButti K."/>
            <person name="Lindquist E.A."/>
            <person name="Lipzen A."/>
            <person name="Lundell T."/>
            <person name="Morin E."/>
            <person name="Murat C."/>
            <person name="Sun H."/>
            <person name="Tunlid A."/>
            <person name="Henrissat B."/>
            <person name="Grigoriev I.V."/>
            <person name="Hibbett D.S."/>
            <person name="Martin F."/>
            <person name="Nordberg H.P."/>
            <person name="Cantor M.N."/>
            <person name="Hua S.X."/>
        </authorList>
    </citation>
    <scope>NUCLEOTIDE SEQUENCE [LARGE SCALE GENOMIC DNA]</scope>
    <source>
        <strain evidence="1 2">MAFF 305830</strain>
    </source>
</reference>
<gene>
    <name evidence="1" type="ORF">M408DRAFT_233215</name>
</gene>
<proteinExistence type="predicted"/>
<keyword evidence="2" id="KW-1185">Reference proteome</keyword>
<dbReference type="HOGENOM" id="CLU_1541050_0_0_1"/>
<dbReference type="STRING" id="933852.A0A0C3AYN7"/>
<dbReference type="AlphaFoldDB" id="A0A0C3AYN7"/>
<organism evidence="1 2">
    <name type="scientific">Serendipita vermifera MAFF 305830</name>
    <dbReference type="NCBI Taxonomy" id="933852"/>
    <lineage>
        <taxon>Eukaryota</taxon>
        <taxon>Fungi</taxon>
        <taxon>Dikarya</taxon>
        <taxon>Basidiomycota</taxon>
        <taxon>Agaricomycotina</taxon>
        <taxon>Agaricomycetes</taxon>
        <taxon>Sebacinales</taxon>
        <taxon>Serendipitaceae</taxon>
        <taxon>Serendipita</taxon>
    </lineage>
</organism>
<dbReference type="Proteomes" id="UP000054097">
    <property type="component" value="Unassembled WGS sequence"/>
</dbReference>
<name>A0A0C3AYN7_SERVB</name>
<accession>A0A0C3AYN7</accession>
<evidence type="ECO:0000313" key="2">
    <source>
        <dbReference type="Proteomes" id="UP000054097"/>
    </source>
</evidence>
<protein>
    <submittedName>
        <fullName evidence="1">Uncharacterized protein</fullName>
    </submittedName>
</protein>